<gene>
    <name evidence="2" type="ORF">SR876_10665</name>
</gene>
<dbReference type="RefSeq" id="WP_322518598.1">
    <property type="nucleotide sequence ID" value="NZ_CP139972.1"/>
</dbReference>
<protein>
    <recommendedName>
        <fullName evidence="4">Lipoprotein</fullName>
    </recommendedName>
</protein>
<name>A0ABZ0XMQ2_9BACT</name>
<keyword evidence="1" id="KW-0732">Signal</keyword>
<reference evidence="2 3" key="1">
    <citation type="submission" date="2023-11" db="EMBL/GenBank/DDBJ databases">
        <title>MicrobeMod: A computational toolkit for identifying prokaryotic methylation and restriction-modification with nanopore sequencing.</title>
        <authorList>
            <person name="Crits-Christoph A."/>
            <person name="Kang S.C."/>
            <person name="Lee H."/>
            <person name="Ostrov N."/>
        </authorList>
    </citation>
    <scope>NUCLEOTIDE SEQUENCE [LARGE SCALE GENOMIC DNA]</scope>
    <source>
        <strain evidence="2 3">ATCC 23090</strain>
    </source>
</reference>
<sequence length="139" mass="16012">MKRLLAAFLILLLFAYCGFSNKHKSSNRSLKLSDNNQVSKDYYIFQIDSLNNTYIICAKNGGNQYKIVTTKKNYTCDNKIQIGNTYHLKIEGLIHKFIPRDGVMPFVGLLADSATFLEFEDGFVKDFYITKDLRVCLKF</sequence>
<evidence type="ECO:0008006" key="4">
    <source>
        <dbReference type="Google" id="ProtNLM"/>
    </source>
</evidence>
<organism evidence="2 3">
    <name type="scientific">Chitinophaga sancti</name>
    <dbReference type="NCBI Taxonomy" id="1004"/>
    <lineage>
        <taxon>Bacteria</taxon>
        <taxon>Pseudomonadati</taxon>
        <taxon>Bacteroidota</taxon>
        <taxon>Chitinophagia</taxon>
        <taxon>Chitinophagales</taxon>
        <taxon>Chitinophagaceae</taxon>
        <taxon>Chitinophaga</taxon>
    </lineage>
</organism>
<dbReference type="Proteomes" id="UP001326715">
    <property type="component" value="Chromosome"/>
</dbReference>
<feature type="chain" id="PRO_5045623998" description="Lipoprotein" evidence="1">
    <location>
        <begin position="20"/>
        <end position="139"/>
    </location>
</feature>
<evidence type="ECO:0000313" key="3">
    <source>
        <dbReference type="Proteomes" id="UP001326715"/>
    </source>
</evidence>
<keyword evidence="3" id="KW-1185">Reference proteome</keyword>
<evidence type="ECO:0000256" key="1">
    <source>
        <dbReference type="SAM" id="SignalP"/>
    </source>
</evidence>
<feature type="signal peptide" evidence="1">
    <location>
        <begin position="1"/>
        <end position="19"/>
    </location>
</feature>
<accession>A0ABZ0XMQ2</accession>
<proteinExistence type="predicted"/>
<evidence type="ECO:0000313" key="2">
    <source>
        <dbReference type="EMBL" id="WQG91969.1"/>
    </source>
</evidence>
<dbReference type="EMBL" id="CP140154">
    <property type="protein sequence ID" value="WQG91969.1"/>
    <property type="molecule type" value="Genomic_DNA"/>
</dbReference>